<organism evidence="2 3">
    <name type="scientific">Beta vulgaris subsp. vulgaris</name>
    <name type="common">Beet</name>
    <dbReference type="NCBI Taxonomy" id="3555"/>
    <lineage>
        <taxon>Eukaryota</taxon>
        <taxon>Viridiplantae</taxon>
        <taxon>Streptophyta</taxon>
        <taxon>Embryophyta</taxon>
        <taxon>Tracheophyta</taxon>
        <taxon>Spermatophyta</taxon>
        <taxon>Magnoliopsida</taxon>
        <taxon>eudicotyledons</taxon>
        <taxon>Gunneridae</taxon>
        <taxon>Pentapetalae</taxon>
        <taxon>Caryophyllales</taxon>
        <taxon>Chenopodiaceae</taxon>
        <taxon>Betoideae</taxon>
        <taxon>Beta</taxon>
    </lineage>
</organism>
<dbReference type="Proteomes" id="UP000035740">
    <property type="component" value="Unassembled WGS sequence"/>
</dbReference>
<protein>
    <submittedName>
        <fullName evidence="2">Uncharacterized protein</fullName>
    </submittedName>
</protein>
<dbReference type="Gramene" id="KMS93483">
    <property type="protein sequence ID" value="KMS93483"/>
    <property type="gene ID" value="BVRB_031020"/>
</dbReference>
<name>A0A0J8B0N5_BETVV</name>
<gene>
    <name evidence="2" type="ORF">BVRB_031020</name>
</gene>
<dbReference type="AlphaFoldDB" id="A0A0J8B0N5"/>
<feature type="non-terminal residue" evidence="2">
    <location>
        <position position="1"/>
    </location>
</feature>
<keyword evidence="3" id="KW-1185">Reference proteome</keyword>
<feature type="region of interest" description="Disordered" evidence="1">
    <location>
        <begin position="1"/>
        <end position="143"/>
    </location>
</feature>
<sequence length="143" mass="15089">DASAAAFRPGGNVAATWSNQQPANKFRHGHIHNPADEPLVDWSAATSVVGRSSPSVGSVASPSSAPSPIHDYRPAFTRSFADPDMNSKQRQTRFSDSSNPSTELTEREEGAPFSGNGGVSDLWPARSPHSSTASWPHAVGLPL</sequence>
<evidence type="ECO:0000256" key="1">
    <source>
        <dbReference type="SAM" id="MobiDB-lite"/>
    </source>
</evidence>
<dbReference type="EMBL" id="KQ102254">
    <property type="protein sequence ID" value="KMS93483.1"/>
    <property type="molecule type" value="Genomic_DNA"/>
</dbReference>
<evidence type="ECO:0000313" key="2">
    <source>
        <dbReference type="EMBL" id="KMS93483.1"/>
    </source>
</evidence>
<feature type="compositionally biased region" description="Low complexity" evidence="1">
    <location>
        <begin position="47"/>
        <end position="68"/>
    </location>
</feature>
<proteinExistence type="predicted"/>
<reference evidence="2 3" key="1">
    <citation type="journal article" date="2014" name="Nature">
        <title>The genome of the recently domesticated crop plant sugar beet (Beta vulgaris).</title>
        <authorList>
            <person name="Dohm J.C."/>
            <person name="Minoche A.E."/>
            <person name="Holtgrawe D."/>
            <person name="Capella-Gutierrez S."/>
            <person name="Zakrzewski F."/>
            <person name="Tafer H."/>
            <person name="Rupp O."/>
            <person name="Sorensen T.R."/>
            <person name="Stracke R."/>
            <person name="Reinhardt R."/>
            <person name="Goesmann A."/>
            <person name="Kraft T."/>
            <person name="Schulz B."/>
            <person name="Stadler P.F."/>
            <person name="Schmidt T."/>
            <person name="Gabaldon T."/>
            <person name="Lehrach H."/>
            <person name="Weisshaar B."/>
            <person name="Himmelbauer H."/>
        </authorList>
    </citation>
    <scope>NUCLEOTIDE SEQUENCE [LARGE SCALE GENOMIC DNA]</scope>
    <source>
        <tissue evidence="2">Taproot</tissue>
    </source>
</reference>
<evidence type="ECO:0000313" key="3">
    <source>
        <dbReference type="Proteomes" id="UP000035740"/>
    </source>
</evidence>
<feature type="compositionally biased region" description="Polar residues" evidence="1">
    <location>
        <begin position="86"/>
        <end position="103"/>
    </location>
</feature>
<accession>A0A0J8B0N5</accession>